<dbReference type="EMBL" id="JAPMOS010000130">
    <property type="protein sequence ID" value="KAJ4454868.1"/>
    <property type="molecule type" value="Genomic_DNA"/>
</dbReference>
<keyword evidence="1" id="KW-0812">Transmembrane</keyword>
<feature type="transmembrane region" description="Helical" evidence="1">
    <location>
        <begin position="46"/>
        <end position="66"/>
    </location>
</feature>
<keyword evidence="1" id="KW-1133">Transmembrane helix</keyword>
<protein>
    <submittedName>
        <fullName evidence="2">Uncharacterized protein</fullName>
    </submittedName>
</protein>
<sequence>MDQPFFDEETKAHKFLFWVTSICVSLFVLAVVVVGVIFGIIAHWQLFMAVCLICVAYAVTFILVRWWRRRDIDPKVKFLIYMLIVVLLLSGISILVSTSYPGDQCANGQIYRRTDNKCFTPCASDQCMHPVTFECRGHTFPNCSDVFPQPPPKPAPEFALL</sequence>
<evidence type="ECO:0000256" key="1">
    <source>
        <dbReference type="SAM" id="Phobius"/>
    </source>
</evidence>
<gene>
    <name evidence="2" type="ORF">PAPYR_10317</name>
</gene>
<name>A0ABQ8U800_9EUKA</name>
<evidence type="ECO:0000313" key="2">
    <source>
        <dbReference type="EMBL" id="KAJ4454868.1"/>
    </source>
</evidence>
<reference evidence="2" key="1">
    <citation type="journal article" date="2022" name="bioRxiv">
        <title>Genomics of Preaxostyla Flagellates Illuminates Evolutionary Transitions and the Path Towards Mitochondrial Loss.</title>
        <authorList>
            <person name="Novak L.V.F."/>
            <person name="Treitli S.C."/>
            <person name="Pyrih J."/>
            <person name="Halakuc P."/>
            <person name="Pipaliya S.V."/>
            <person name="Vacek V."/>
            <person name="Brzon O."/>
            <person name="Soukal P."/>
            <person name="Eme L."/>
            <person name="Dacks J.B."/>
            <person name="Karnkowska A."/>
            <person name="Elias M."/>
            <person name="Hampl V."/>
        </authorList>
    </citation>
    <scope>NUCLEOTIDE SEQUENCE</scope>
    <source>
        <strain evidence="2">RCP-MX</strain>
    </source>
</reference>
<feature type="transmembrane region" description="Helical" evidence="1">
    <location>
        <begin position="78"/>
        <end position="100"/>
    </location>
</feature>
<evidence type="ECO:0000313" key="3">
    <source>
        <dbReference type="Proteomes" id="UP001141327"/>
    </source>
</evidence>
<dbReference type="PANTHER" id="PTHR28603">
    <property type="entry name" value="TRANSMEMBRANE PROTEIN 243"/>
    <property type="match status" value="1"/>
</dbReference>
<dbReference type="PANTHER" id="PTHR28603:SF1">
    <property type="entry name" value="TRANSMEMBRANE PROTEIN 243"/>
    <property type="match status" value="1"/>
</dbReference>
<proteinExistence type="predicted"/>
<keyword evidence="3" id="KW-1185">Reference proteome</keyword>
<dbReference type="Proteomes" id="UP001141327">
    <property type="component" value="Unassembled WGS sequence"/>
</dbReference>
<comment type="caution">
    <text evidence="2">The sequence shown here is derived from an EMBL/GenBank/DDBJ whole genome shotgun (WGS) entry which is preliminary data.</text>
</comment>
<feature type="transmembrane region" description="Helical" evidence="1">
    <location>
        <begin position="15"/>
        <end position="40"/>
    </location>
</feature>
<accession>A0ABQ8U800</accession>
<dbReference type="InterPro" id="IPR022564">
    <property type="entry name" value="DUF2678"/>
</dbReference>
<keyword evidence="1" id="KW-0472">Membrane</keyword>
<dbReference type="Pfam" id="PF10856">
    <property type="entry name" value="DUF2678"/>
    <property type="match status" value="1"/>
</dbReference>
<organism evidence="2 3">
    <name type="scientific">Paratrimastix pyriformis</name>
    <dbReference type="NCBI Taxonomy" id="342808"/>
    <lineage>
        <taxon>Eukaryota</taxon>
        <taxon>Metamonada</taxon>
        <taxon>Preaxostyla</taxon>
        <taxon>Paratrimastigidae</taxon>
        <taxon>Paratrimastix</taxon>
    </lineage>
</organism>